<evidence type="ECO:0000313" key="5">
    <source>
        <dbReference type="Proteomes" id="UP001487740"/>
    </source>
</evidence>
<evidence type="ECO:0000256" key="2">
    <source>
        <dbReference type="SAM" id="Phobius"/>
    </source>
</evidence>
<name>A0AAW0V500_SCYPA</name>
<reference evidence="4 5" key="1">
    <citation type="submission" date="2023-03" db="EMBL/GenBank/DDBJ databases">
        <title>High-quality genome of Scylla paramamosain provides insights in environmental adaptation.</title>
        <authorList>
            <person name="Zhang L."/>
        </authorList>
    </citation>
    <scope>NUCLEOTIDE SEQUENCE [LARGE SCALE GENOMIC DNA]</scope>
    <source>
        <strain evidence="4">LZ_2023a</strain>
        <tissue evidence="4">Muscle</tissue>
    </source>
</reference>
<dbReference type="PANTHER" id="PTHR19290:SF147">
    <property type="entry name" value="HELIX-LOOP-HELIX PROTEIN DELILAH"/>
    <property type="match status" value="1"/>
</dbReference>
<dbReference type="AlphaFoldDB" id="A0AAW0V500"/>
<keyword evidence="2" id="KW-0472">Membrane</keyword>
<comment type="caution">
    <text evidence="4">The sequence shown here is derived from an EMBL/GenBank/DDBJ whole genome shotgun (WGS) entry which is preliminary data.</text>
</comment>
<evidence type="ECO:0000259" key="3">
    <source>
        <dbReference type="PROSITE" id="PS50888"/>
    </source>
</evidence>
<dbReference type="SMART" id="SM00353">
    <property type="entry name" value="HLH"/>
    <property type="match status" value="1"/>
</dbReference>
<dbReference type="Proteomes" id="UP001487740">
    <property type="component" value="Unassembled WGS sequence"/>
</dbReference>
<organism evidence="4 5">
    <name type="scientific">Scylla paramamosain</name>
    <name type="common">Mud crab</name>
    <dbReference type="NCBI Taxonomy" id="85552"/>
    <lineage>
        <taxon>Eukaryota</taxon>
        <taxon>Metazoa</taxon>
        <taxon>Ecdysozoa</taxon>
        <taxon>Arthropoda</taxon>
        <taxon>Crustacea</taxon>
        <taxon>Multicrustacea</taxon>
        <taxon>Malacostraca</taxon>
        <taxon>Eumalacostraca</taxon>
        <taxon>Eucarida</taxon>
        <taxon>Decapoda</taxon>
        <taxon>Pleocyemata</taxon>
        <taxon>Brachyura</taxon>
        <taxon>Eubrachyura</taxon>
        <taxon>Portunoidea</taxon>
        <taxon>Portunidae</taxon>
        <taxon>Portuninae</taxon>
        <taxon>Scylla</taxon>
    </lineage>
</organism>
<feature type="compositionally biased region" description="Basic and acidic residues" evidence="1">
    <location>
        <begin position="25"/>
        <end position="34"/>
    </location>
</feature>
<protein>
    <recommendedName>
        <fullName evidence="3">BHLH domain-containing protein</fullName>
    </recommendedName>
</protein>
<keyword evidence="5" id="KW-1185">Reference proteome</keyword>
<feature type="region of interest" description="Disordered" evidence="1">
    <location>
        <begin position="1"/>
        <end position="54"/>
    </location>
</feature>
<dbReference type="InterPro" id="IPR036638">
    <property type="entry name" value="HLH_DNA-bd_sf"/>
</dbReference>
<dbReference type="Gene3D" id="4.10.280.10">
    <property type="entry name" value="Helix-loop-helix DNA-binding domain"/>
    <property type="match status" value="1"/>
</dbReference>
<dbReference type="GO" id="GO:0046983">
    <property type="term" value="F:protein dimerization activity"/>
    <property type="evidence" value="ECO:0007669"/>
    <property type="project" value="InterPro"/>
</dbReference>
<dbReference type="SUPFAM" id="SSF47459">
    <property type="entry name" value="HLH, helix-loop-helix DNA-binding domain"/>
    <property type="match status" value="1"/>
</dbReference>
<dbReference type="GO" id="GO:0009653">
    <property type="term" value="P:anatomical structure morphogenesis"/>
    <property type="evidence" value="ECO:0007669"/>
    <property type="project" value="TreeGrafter"/>
</dbReference>
<gene>
    <name evidence="4" type="ORF">O3P69_002071</name>
</gene>
<dbReference type="InterPro" id="IPR050359">
    <property type="entry name" value="bHLH_transcription_factors"/>
</dbReference>
<feature type="transmembrane region" description="Helical" evidence="2">
    <location>
        <begin position="135"/>
        <end position="157"/>
    </location>
</feature>
<evidence type="ECO:0000313" key="4">
    <source>
        <dbReference type="EMBL" id="KAK8407260.1"/>
    </source>
</evidence>
<dbReference type="GO" id="GO:0005634">
    <property type="term" value="C:nucleus"/>
    <property type="evidence" value="ECO:0007669"/>
    <property type="project" value="TreeGrafter"/>
</dbReference>
<dbReference type="GO" id="GO:0070888">
    <property type="term" value="F:E-box binding"/>
    <property type="evidence" value="ECO:0007669"/>
    <property type="project" value="TreeGrafter"/>
</dbReference>
<dbReference type="GO" id="GO:0045944">
    <property type="term" value="P:positive regulation of transcription by RNA polymerase II"/>
    <property type="evidence" value="ECO:0007669"/>
    <property type="project" value="TreeGrafter"/>
</dbReference>
<dbReference type="Pfam" id="PF00010">
    <property type="entry name" value="HLH"/>
    <property type="match status" value="1"/>
</dbReference>
<dbReference type="PANTHER" id="PTHR19290">
    <property type="entry name" value="BASIC HELIX-LOOP-HELIX PROTEIN NEUROGENIN-RELATED"/>
    <property type="match status" value="1"/>
</dbReference>
<feature type="domain" description="BHLH" evidence="3">
    <location>
        <begin position="50"/>
        <end position="106"/>
    </location>
</feature>
<dbReference type="InterPro" id="IPR011598">
    <property type="entry name" value="bHLH_dom"/>
</dbReference>
<dbReference type="PROSITE" id="PS50888">
    <property type="entry name" value="BHLH"/>
    <property type="match status" value="1"/>
</dbReference>
<accession>A0AAW0V500</accession>
<keyword evidence="2" id="KW-0812">Transmembrane</keyword>
<dbReference type="EMBL" id="JARAKH010000001">
    <property type="protein sequence ID" value="KAK8407260.1"/>
    <property type="molecule type" value="Genomic_DNA"/>
</dbReference>
<proteinExistence type="predicted"/>
<dbReference type="GO" id="GO:0003700">
    <property type="term" value="F:DNA-binding transcription factor activity"/>
    <property type="evidence" value="ECO:0007669"/>
    <property type="project" value="TreeGrafter"/>
</dbReference>
<keyword evidence="2" id="KW-1133">Transmembrane helix</keyword>
<sequence length="254" mass="27842">MRQDSGRGSPSRGKYALRPRTARRLQQDRVHQDACIESGPKSKAPPLSRYRRKTANARERYRMRKINSAFDSLRSILPAALAVKPTSSSLTKITTLRLAARYIRALSKVLEEGNHILGSQSVDLSVEDAASSPIFAMYGFFCGFLLLLLVLVVFVFLRLIQQHIACTPNSEAACPSPPPRSYHSLRSDPLVFAARWCQGASASAPRWCTRVTQVPGRVRSRGLGSGESGALRRILGSVTNKPPRACPPPGSTIC</sequence>
<evidence type="ECO:0000256" key="1">
    <source>
        <dbReference type="SAM" id="MobiDB-lite"/>
    </source>
</evidence>
<dbReference type="CDD" id="cd11431">
    <property type="entry name" value="bHLH_TS_taxi_Dei"/>
    <property type="match status" value="1"/>
</dbReference>